<protein>
    <recommendedName>
        <fullName evidence="14">ATP synthase subunit b</fullName>
    </recommendedName>
    <alternativeName>
        <fullName evidence="14">ATP synthase F(0) sector subunit b</fullName>
    </alternativeName>
    <alternativeName>
        <fullName evidence="14">ATPase subunit I</fullName>
    </alternativeName>
    <alternativeName>
        <fullName evidence="14">F-type ATPase subunit b</fullName>
        <shortName evidence="14">F-ATPase subunit b</shortName>
    </alternativeName>
</protein>
<feature type="transmembrane region" description="Helical" evidence="14">
    <location>
        <begin position="43"/>
        <end position="63"/>
    </location>
</feature>
<comment type="subcellular location">
    <subcellularLocation>
        <location evidence="1 14">Cell membrane</location>
        <topology evidence="1 14">Single-pass membrane protein</topology>
    </subcellularLocation>
</comment>
<dbReference type="InterPro" id="IPR028987">
    <property type="entry name" value="ATP_synth_B-like_membr_sf"/>
</dbReference>
<dbReference type="Gene3D" id="1.20.5.620">
    <property type="entry name" value="F1F0 ATP synthase subunit B, membrane domain"/>
    <property type="match status" value="1"/>
</dbReference>
<dbReference type="GO" id="GO:0045259">
    <property type="term" value="C:proton-transporting ATP synthase complex"/>
    <property type="evidence" value="ECO:0007669"/>
    <property type="project" value="UniProtKB-KW"/>
</dbReference>
<dbReference type="SUPFAM" id="SSF81573">
    <property type="entry name" value="F1F0 ATP synthase subunit B, membrane domain"/>
    <property type="match status" value="1"/>
</dbReference>
<evidence type="ECO:0000256" key="7">
    <source>
        <dbReference type="ARBA" id="ARBA00022781"/>
    </source>
</evidence>
<evidence type="ECO:0000256" key="12">
    <source>
        <dbReference type="ARBA" id="ARBA00025198"/>
    </source>
</evidence>
<keyword evidence="5 14" id="KW-0138">CF(0)</keyword>
<evidence type="ECO:0000256" key="11">
    <source>
        <dbReference type="ARBA" id="ARBA00023310"/>
    </source>
</evidence>
<evidence type="ECO:0000313" key="18">
    <source>
        <dbReference type="Proteomes" id="UP000006851"/>
    </source>
</evidence>
<dbReference type="PROSITE" id="PS51257">
    <property type="entry name" value="PROKAR_LIPOPROTEIN"/>
    <property type="match status" value="1"/>
</dbReference>
<evidence type="ECO:0000256" key="5">
    <source>
        <dbReference type="ARBA" id="ARBA00022547"/>
    </source>
</evidence>
<dbReference type="AlphaFoldDB" id="F2NAC7"/>
<gene>
    <name evidence="14" type="primary">atpF</name>
    <name evidence="17" type="ordered locus">Corgl_0186</name>
</gene>
<evidence type="ECO:0000256" key="3">
    <source>
        <dbReference type="ARBA" id="ARBA00022448"/>
    </source>
</evidence>
<organism evidence="17 18">
    <name type="scientific">Coriobacterium glomerans (strain ATCC 49209 / DSM 20642 / JCM 10262 / PW2)</name>
    <dbReference type="NCBI Taxonomy" id="700015"/>
    <lineage>
        <taxon>Bacteria</taxon>
        <taxon>Bacillati</taxon>
        <taxon>Actinomycetota</taxon>
        <taxon>Coriobacteriia</taxon>
        <taxon>Coriobacteriales</taxon>
        <taxon>Coriobacteriaceae</taxon>
        <taxon>Coriobacterium</taxon>
    </lineage>
</organism>
<dbReference type="RefSeq" id="WP_013708056.1">
    <property type="nucleotide sequence ID" value="NC_015389.1"/>
</dbReference>
<dbReference type="PANTHER" id="PTHR33445:SF1">
    <property type="entry name" value="ATP SYNTHASE SUBUNIT B"/>
    <property type="match status" value="1"/>
</dbReference>
<evidence type="ECO:0000256" key="14">
    <source>
        <dbReference type="HAMAP-Rule" id="MF_01398"/>
    </source>
</evidence>
<dbReference type="NCBIfam" id="TIGR01144">
    <property type="entry name" value="ATP_synt_b"/>
    <property type="match status" value="1"/>
</dbReference>
<dbReference type="InterPro" id="IPR005864">
    <property type="entry name" value="ATP_synth_F0_bsu_bac"/>
</dbReference>
<dbReference type="OrthoDB" id="3177678at2"/>
<proteinExistence type="inferred from homology"/>
<keyword evidence="16" id="KW-0732">Signal</keyword>
<dbReference type="GO" id="GO:0046933">
    <property type="term" value="F:proton-transporting ATP synthase activity, rotational mechanism"/>
    <property type="evidence" value="ECO:0007669"/>
    <property type="project" value="UniProtKB-UniRule"/>
</dbReference>
<evidence type="ECO:0000256" key="10">
    <source>
        <dbReference type="ARBA" id="ARBA00023136"/>
    </source>
</evidence>
<keyword evidence="4 14" id="KW-1003">Cell membrane</keyword>
<keyword evidence="8 14" id="KW-1133">Transmembrane helix</keyword>
<sequence length="200" mass="22091">MKFMKRVMTVAVALSWFSCAMPASAWAEESSDKVDILIPKPAEFFASLFVFLVIWIALAKFAWPKILSMMEERGARIKASLDEAEKTKQKAIADRKTSDDLVVDARRQAADIVLEARRDAEAERARIQAQAHAEAQDIIAKAHANAEEERGALYASAADSIAELSVSVASKIVGRTLDEDGEQRRLIEHYIKEAGSLNAD</sequence>
<accession>F2NAC7</accession>
<dbReference type="KEGG" id="cgo:Corgl_0186"/>
<keyword evidence="18" id="KW-1185">Reference proteome</keyword>
<evidence type="ECO:0000256" key="8">
    <source>
        <dbReference type="ARBA" id="ARBA00022989"/>
    </source>
</evidence>
<evidence type="ECO:0000256" key="13">
    <source>
        <dbReference type="ARBA" id="ARBA00025830"/>
    </source>
</evidence>
<comment type="subunit">
    <text evidence="13 14">F-type ATPases have 2 components, F(1) - the catalytic core - and F(0) - the membrane proton channel. F(1) has five subunits: alpha(3), beta(3), gamma(1), delta(1), epsilon(1). F(0) has three main subunits: a(1), b(2) and c(10-14). The alpha and beta chains form an alternating ring which encloses part of the gamma chain. F(1) is attached to F(0) by a central stalk formed by the gamma and epsilon chains, while a peripheral stalk is formed by the delta and b chains.</text>
</comment>
<feature type="signal peptide" evidence="16">
    <location>
        <begin position="1"/>
        <end position="27"/>
    </location>
</feature>
<dbReference type="Proteomes" id="UP000006851">
    <property type="component" value="Chromosome"/>
</dbReference>
<evidence type="ECO:0000256" key="15">
    <source>
        <dbReference type="RuleBase" id="RU003848"/>
    </source>
</evidence>
<evidence type="ECO:0000256" key="1">
    <source>
        <dbReference type="ARBA" id="ARBA00004162"/>
    </source>
</evidence>
<keyword evidence="6 14" id="KW-0812">Transmembrane</keyword>
<comment type="similarity">
    <text evidence="2 14 15">Belongs to the ATPase B chain family.</text>
</comment>
<evidence type="ECO:0000313" key="17">
    <source>
        <dbReference type="EMBL" id="AEB06313.1"/>
    </source>
</evidence>
<dbReference type="HAMAP" id="MF_01398">
    <property type="entry name" value="ATP_synth_b_bprime"/>
    <property type="match status" value="1"/>
</dbReference>
<evidence type="ECO:0000256" key="6">
    <source>
        <dbReference type="ARBA" id="ARBA00022692"/>
    </source>
</evidence>
<comment type="function">
    <text evidence="14">Component of the F(0) channel, it forms part of the peripheral stalk, linking F(1) to F(0).</text>
</comment>
<dbReference type="GO" id="GO:0046961">
    <property type="term" value="F:proton-transporting ATPase activity, rotational mechanism"/>
    <property type="evidence" value="ECO:0007669"/>
    <property type="project" value="TreeGrafter"/>
</dbReference>
<evidence type="ECO:0000256" key="2">
    <source>
        <dbReference type="ARBA" id="ARBA00005513"/>
    </source>
</evidence>
<dbReference type="CDD" id="cd06503">
    <property type="entry name" value="ATP-synt_Fo_b"/>
    <property type="match status" value="1"/>
</dbReference>
<keyword evidence="3 14" id="KW-0813">Transport</keyword>
<keyword evidence="10 14" id="KW-0472">Membrane</keyword>
<dbReference type="InterPro" id="IPR002146">
    <property type="entry name" value="ATP_synth_b/b'su_bac/chlpt"/>
</dbReference>
<dbReference type="Pfam" id="PF00430">
    <property type="entry name" value="ATP-synt_B"/>
    <property type="match status" value="1"/>
</dbReference>
<dbReference type="eggNOG" id="COG0711">
    <property type="taxonomic scope" value="Bacteria"/>
</dbReference>
<evidence type="ECO:0000256" key="16">
    <source>
        <dbReference type="SAM" id="SignalP"/>
    </source>
</evidence>
<dbReference type="PANTHER" id="PTHR33445">
    <property type="entry name" value="ATP SYNTHASE SUBUNIT B', CHLOROPLASTIC"/>
    <property type="match status" value="1"/>
</dbReference>
<reference evidence="18" key="1">
    <citation type="journal article" date="2013" name="Stand. Genomic Sci.">
        <title>Complete genome sequence of Coriobacterium glomerans type strain (PW2(T)) from the midgut of Pyrrhocoris apterus L. (red soldier bug).</title>
        <authorList>
            <person name="Stackebrandt E."/>
            <person name="Zeytun A."/>
            <person name="Lapidus A."/>
            <person name="Nolan M."/>
            <person name="Lucas S."/>
            <person name="Hammon N."/>
            <person name="Deshpande S."/>
            <person name="Cheng J.F."/>
            <person name="Tapia R."/>
            <person name="Goodwin L.A."/>
            <person name="Pitluck S."/>
            <person name="Liolios K."/>
            <person name="Pagani I."/>
            <person name="Ivanova N."/>
            <person name="Mavromatis K."/>
            <person name="Mikhailova N."/>
            <person name="Huntemann M."/>
            <person name="Pati A."/>
            <person name="Chen A."/>
            <person name="Palaniappan K."/>
            <person name="Chang Y.J."/>
            <person name="Land M."/>
            <person name="Hauser L."/>
            <person name="Rohde M."/>
            <person name="Pukall R."/>
            <person name="Goker M."/>
            <person name="Detter J.C."/>
            <person name="Woyke T."/>
            <person name="Bristow J."/>
            <person name="Eisen J.A."/>
            <person name="Markowitz V."/>
            <person name="Hugenholtz P."/>
            <person name="Kyrpides N.C."/>
            <person name="Klenk H.P."/>
        </authorList>
    </citation>
    <scope>NUCLEOTIDE SEQUENCE</scope>
    <source>
        <strain evidence="18">ATCC 49209 / DSM 20642 / JCM 10262 / PW2</strain>
    </source>
</reference>
<dbReference type="GO" id="GO:0005886">
    <property type="term" value="C:plasma membrane"/>
    <property type="evidence" value="ECO:0007669"/>
    <property type="project" value="UniProtKB-SubCell"/>
</dbReference>
<keyword evidence="7 14" id="KW-0375">Hydrogen ion transport</keyword>
<evidence type="ECO:0000256" key="4">
    <source>
        <dbReference type="ARBA" id="ARBA00022475"/>
    </source>
</evidence>
<dbReference type="InterPro" id="IPR050059">
    <property type="entry name" value="ATP_synthase_B_chain"/>
</dbReference>
<dbReference type="EMBL" id="CP002628">
    <property type="protein sequence ID" value="AEB06313.1"/>
    <property type="molecule type" value="Genomic_DNA"/>
</dbReference>
<keyword evidence="9 14" id="KW-0406">Ion transport</keyword>
<feature type="chain" id="PRO_5038957387" description="ATP synthase subunit b" evidence="16">
    <location>
        <begin position="28"/>
        <end position="200"/>
    </location>
</feature>
<keyword evidence="11 14" id="KW-0066">ATP synthesis</keyword>
<evidence type="ECO:0000256" key="9">
    <source>
        <dbReference type="ARBA" id="ARBA00023065"/>
    </source>
</evidence>
<dbReference type="STRING" id="700015.Corgl_0186"/>
<comment type="function">
    <text evidence="12 14">F(1)F(0) ATP synthase produces ATP from ADP in the presence of a proton or sodium gradient. F-type ATPases consist of two structural domains, F(1) containing the extramembraneous catalytic core and F(0) containing the membrane proton channel, linked together by a central stalk and a peripheral stalk. During catalysis, ATP synthesis in the catalytic domain of F(1) is coupled via a rotary mechanism of the central stalk subunits to proton translocation.</text>
</comment>
<name>F2NAC7_CORGP</name>
<dbReference type="HOGENOM" id="CLU_079215_5_1_11"/>